<accession>A0A495DD59</accession>
<comment type="caution">
    <text evidence="1">The sequence shown here is derived from an EMBL/GenBank/DDBJ whole genome shotgun (WGS) entry which is preliminary data.</text>
</comment>
<protein>
    <submittedName>
        <fullName evidence="1">Uncharacterized protein</fullName>
    </submittedName>
</protein>
<evidence type="ECO:0000313" key="2">
    <source>
        <dbReference type="Proteomes" id="UP000273675"/>
    </source>
</evidence>
<evidence type="ECO:0000313" key="1">
    <source>
        <dbReference type="EMBL" id="RKR00239.1"/>
    </source>
</evidence>
<dbReference type="AlphaFoldDB" id="A0A495DD59"/>
<organism evidence="1 2">
    <name type="scientific">Maricaulis maris</name>
    <dbReference type="NCBI Taxonomy" id="74318"/>
    <lineage>
        <taxon>Bacteria</taxon>
        <taxon>Pseudomonadati</taxon>
        <taxon>Pseudomonadota</taxon>
        <taxon>Alphaproteobacteria</taxon>
        <taxon>Maricaulales</taxon>
        <taxon>Maricaulaceae</taxon>
        <taxon>Maricaulis</taxon>
    </lineage>
</organism>
<gene>
    <name evidence="1" type="ORF">C7435_1440</name>
</gene>
<reference evidence="1 2" key="1">
    <citation type="submission" date="2018-10" db="EMBL/GenBank/DDBJ databases">
        <title>Genomic Encyclopedia of Type Strains, Phase IV (KMG-IV): sequencing the most valuable type-strain genomes for metagenomic binning, comparative biology and taxonomic classification.</title>
        <authorList>
            <person name="Goeker M."/>
        </authorList>
    </citation>
    <scope>NUCLEOTIDE SEQUENCE [LARGE SCALE GENOMIC DNA]</scope>
    <source>
        <strain evidence="1 2">DSM 4734</strain>
    </source>
</reference>
<dbReference type="SUPFAM" id="SSF49785">
    <property type="entry name" value="Galactose-binding domain-like"/>
    <property type="match status" value="1"/>
</dbReference>
<sequence length="64" mass="7308">MAHSRGFRINGHRHLYLGRRVKLVIASGAYHTRTWDRQEPEATNTIHVGGDYPSFIQLPIIPAQ</sequence>
<proteinExistence type="predicted"/>
<dbReference type="InterPro" id="IPR008979">
    <property type="entry name" value="Galactose-bd-like_sf"/>
</dbReference>
<dbReference type="Proteomes" id="UP000273675">
    <property type="component" value="Unassembled WGS sequence"/>
</dbReference>
<name>A0A495DD59_9PROT</name>
<dbReference type="EMBL" id="RBIM01000003">
    <property type="protein sequence ID" value="RKR00239.1"/>
    <property type="molecule type" value="Genomic_DNA"/>
</dbReference>
<dbReference type="Gene3D" id="2.60.120.260">
    <property type="entry name" value="Galactose-binding domain-like"/>
    <property type="match status" value="1"/>
</dbReference>